<feature type="compositionally biased region" description="Polar residues" evidence="1">
    <location>
        <begin position="1"/>
        <end position="10"/>
    </location>
</feature>
<proteinExistence type="predicted"/>
<evidence type="ECO:0000313" key="3">
    <source>
        <dbReference type="Proteomes" id="UP000177088"/>
    </source>
</evidence>
<evidence type="ECO:0000313" key="2">
    <source>
        <dbReference type="EMBL" id="OGL74725.1"/>
    </source>
</evidence>
<dbReference type="EMBL" id="MGEA01000009">
    <property type="protein sequence ID" value="OGL74725.1"/>
    <property type="molecule type" value="Genomic_DNA"/>
</dbReference>
<evidence type="ECO:0000256" key="1">
    <source>
        <dbReference type="SAM" id="MobiDB-lite"/>
    </source>
</evidence>
<feature type="region of interest" description="Disordered" evidence="1">
    <location>
        <begin position="1"/>
        <end position="29"/>
    </location>
</feature>
<protein>
    <submittedName>
        <fullName evidence="2">Uncharacterized protein</fullName>
    </submittedName>
</protein>
<reference evidence="2 3" key="1">
    <citation type="journal article" date="2016" name="Nat. Commun.">
        <title>Thousands of microbial genomes shed light on interconnected biogeochemical processes in an aquifer system.</title>
        <authorList>
            <person name="Anantharaman K."/>
            <person name="Brown C.T."/>
            <person name="Hug L.A."/>
            <person name="Sharon I."/>
            <person name="Castelle C.J."/>
            <person name="Probst A.J."/>
            <person name="Thomas B.C."/>
            <person name="Singh A."/>
            <person name="Wilkins M.J."/>
            <person name="Karaoz U."/>
            <person name="Brodie E.L."/>
            <person name="Williams K.H."/>
            <person name="Hubbard S.S."/>
            <person name="Banfield J.F."/>
        </authorList>
    </citation>
    <scope>NUCLEOTIDE SEQUENCE [LARGE SCALE GENOMIC DNA]</scope>
</reference>
<dbReference type="AlphaFoldDB" id="A0A1F7U8X6"/>
<comment type="caution">
    <text evidence="2">The sequence shown here is derived from an EMBL/GenBank/DDBJ whole genome shotgun (WGS) entry which is preliminary data.</text>
</comment>
<sequence>MTSRLATMRTSLRPAAASTMTRNIPSKSPKWLAMTMKSPFSRANNVGGGQFMVTRIPPKAVQKW</sequence>
<name>A0A1F7U8X6_9BACT</name>
<organism evidence="2 3">
    <name type="scientific">Candidatus Uhrbacteria bacterium RIFCSPHIGHO2_02_FULL_60_10</name>
    <dbReference type="NCBI Taxonomy" id="1802392"/>
    <lineage>
        <taxon>Bacteria</taxon>
        <taxon>Candidatus Uhriibacteriota</taxon>
    </lineage>
</organism>
<dbReference type="Proteomes" id="UP000177088">
    <property type="component" value="Unassembled WGS sequence"/>
</dbReference>
<accession>A0A1F7U8X6</accession>
<gene>
    <name evidence="2" type="ORF">A3C96_03895</name>
</gene>